<keyword evidence="1" id="KW-1133">Transmembrane helix</keyword>
<evidence type="ECO:0000313" key="3">
    <source>
        <dbReference type="Proteomes" id="UP001437574"/>
    </source>
</evidence>
<keyword evidence="1" id="KW-0812">Transmembrane</keyword>
<name>A0ABC9VKM4_LACAM</name>
<reference evidence="2 3" key="1">
    <citation type="journal article" date="2024" name="Int. J. Syst. Evol. Microbiol.">
        <title>Proposal of Lactobacillus amylovorus subsp. animalis subsp. nov. and an emended description of Lactobacillus amylovorus.</title>
        <authorList>
            <person name="Yamane K."/>
            <person name="Tanizawa Y."/>
            <person name="Kobayashi H."/>
            <person name="Kamizono T."/>
            <person name="Kojima Y."/>
            <person name="Takagi H."/>
            <person name="Tohno M."/>
        </authorList>
    </citation>
    <scope>NUCLEOTIDE SEQUENCE [LARGE SCALE GENOMIC DNA]</scope>
    <source>
        <strain evidence="2 3">TKL145</strain>
    </source>
</reference>
<protein>
    <submittedName>
        <fullName evidence="2">Uncharacterized protein</fullName>
    </submittedName>
</protein>
<dbReference type="EMBL" id="BAAAAK010000001">
    <property type="protein sequence ID" value="GAA0041653.1"/>
    <property type="molecule type" value="Genomic_DNA"/>
</dbReference>
<proteinExistence type="predicted"/>
<sequence>MKNLWNKIRYSEWFTIALQVLLVVITFIVLSAIGTLISVWFVHFMKDTFGINVYWTLH</sequence>
<evidence type="ECO:0000256" key="1">
    <source>
        <dbReference type="SAM" id="Phobius"/>
    </source>
</evidence>
<organism evidence="2 3">
    <name type="scientific">Lactobacillus amylovorus subsp. animalium</name>
    <dbReference type="NCBI Taxonomy" id="3378536"/>
    <lineage>
        <taxon>Bacteria</taxon>
        <taxon>Bacillati</taxon>
        <taxon>Bacillota</taxon>
        <taxon>Bacilli</taxon>
        <taxon>Lactobacillales</taxon>
        <taxon>Lactobacillaceae</taxon>
        <taxon>Lactobacillus</taxon>
    </lineage>
</organism>
<feature type="transmembrane region" description="Helical" evidence="1">
    <location>
        <begin position="20"/>
        <end position="42"/>
    </location>
</feature>
<reference evidence="3" key="2">
    <citation type="submission" date="2024-01" db="EMBL/GenBank/DDBJ databases">
        <title>Draft genome sequence of Lactobacillus amylovorus strain TKL145.</title>
        <authorList>
            <person name="Tohno M."/>
            <person name="Tanizawa Y."/>
        </authorList>
    </citation>
    <scope>NUCLEOTIDE SEQUENCE [LARGE SCALE GENOMIC DNA]</scope>
    <source>
        <strain evidence="3">TKL145</strain>
    </source>
</reference>
<keyword evidence="1" id="KW-0472">Membrane</keyword>
<comment type="caution">
    <text evidence="2">The sequence shown here is derived from an EMBL/GenBank/DDBJ whole genome shotgun (WGS) entry which is preliminary data.</text>
</comment>
<evidence type="ECO:0000313" key="2">
    <source>
        <dbReference type="EMBL" id="GAA0041653.1"/>
    </source>
</evidence>
<gene>
    <name evidence="2" type="ORF">LATKL145_00630</name>
</gene>
<dbReference type="AlphaFoldDB" id="A0ABC9VKM4"/>
<dbReference type="Proteomes" id="UP001437574">
    <property type="component" value="Unassembled WGS sequence"/>
</dbReference>
<accession>A0ABC9VKM4</accession>